<name>A0A2R8BIR3_9RHOB</name>
<evidence type="ECO:0000313" key="2">
    <source>
        <dbReference type="Proteomes" id="UP000244880"/>
    </source>
</evidence>
<gene>
    <name evidence="1" type="ORF">ASD8599_03669</name>
</gene>
<reference evidence="1 2" key="1">
    <citation type="submission" date="2018-03" db="EMBL/GenBank/DDBJ databases">
        <authorList>
            <person name="Keele B.F."/>
        </authorList>
    </citation>
    <scope>NUCLEOTIDE SEQUENCE [LARGE SCALE GENOMIC DNA]</scope>
    <source>
        <strain evidence="1 2">CECT 8599</strain>
    </source>
</reference>
<dbReference type="OrthoDB" id="4891072at2"/>
<keyword evidence="2" id="KW-1185">Reference proteome</keyword>
<dbReference type="AlphaFoldDB" id="A0A2R8BIR3"/>
<evidence type="ECO:0000313" key="1">
    <source>
        <dbReference type="EMBL" id="SPH22922.1"/>
    </source>
</evidence>
<sequence>MKAEQVEHPQIALRDPATVMRLARMGSFHQSRLSFMRTLLRRLKTENWQFSRPIFDMDVKGVGHAVYTAHGPDATYSLVCFGHDLPPEQRSDRVIAHAWDSTFTLCKGVPSVDDIERLRRNVPKQEAGRVTSSEVSLSRANRSVRLFEHVVSRLAEGMQPDPAQIAAVGYLMRTTAVYGSGKFGAADHDAGALPFQTEMLAVFLIRAYALDLVEHMAKLRSPDTAVAMDPELRRQFGVGNSTGLGMAPFIVNHPVLLNNWITAREVALARVRSIDHANASEKAVFCDVVRRAQYNVKIWQSAHPIQIEKIADLKADLSLLIAHVDACALDDDTPWDHLYRWSEQHLSTEGQELLVSMMLEPYGALVDDLTGTMGADEGAVFAIDGAMSVTRMQEVLRDVFGWAIDTDWQTSDNVARVWYTSEEKLEPRLGERFEEPIEPYEQPLAPGRDAARFYDDLVAWASRDANPSTLAAFLMKYPQHRHVARRAQIVAHHPYAEIRDNTIAAKMLPIDLLRCKLSFFGATHFDPRSDRWVRITMFQNAPFPHELMQAGDDDWSYPSAARANACIH</sequence>
<dbReference type="Proteomes" id="UP000244880">
    <property type="component" value="Unassembled WGS sequence"/>
</dbReference>
<organism evidence="1 2">
    <name type="scientific">Ascidiaceihabitans donghaensis</name>
    <dbReference type="NCBI Taxonomy" id="1510460"/>
    <lineage>
        <taxon>Bacteria</taxon>
        <taxon>Pseudomonadati</taxon>
        <taxon>Pseudomonadota</taxon>
        <taxon>Alphaproteobacteria</taxon>
        <taxon>Rhodobacterales</taxon>
        <taxon>Paracoccaceae</taxon>
        <taxon>Ascidiaceihabitans</taxon>
    </lineage>
</organism>
<dbReference type="RefSeq" id="WP_108829811.1">
    <property type="nucleotide sequence ID" value="NZ_OMOR01000001.1"/>
</dbReference>
<protein>
    <submittedName>
        <fullName evidence="1">Uncharacterized protein</fullName>
    </submittedName>
</protein>
<accession>A0A2R8BIR3</accession>
<dbReference type="EMBL" id="OMOR01000001">
    <property type="protein sequence ID" value="SPH22922.1"/>
    <property type="molecule type" value="Genomic_DNA"/>
</dbReference>
<proteinExistence type="predicted"/>